<reference evidence="1" key="1">
    <citation type="submission" date="2019-11" db="EMBL/GenBank/DDBJ databases">
        <title>Nori genome reveals adaptations in red seaweeds to the harsh intertidal environment.</title>
        <authorList>
            <person name="Wang D."/>
            <person name="Mao Y."/>
        </authorList>
    </citation>
    <scope>NUCLEOTIDE SEQUENCE</scope>
    <source>
        <tissue evidence="1">Gametophyte</tissue>
    </source>
</reference>
<sequence>MGGRPAPLNPQPHRPAERAPSAGGWAAGRGGWAAGRGDGDGGRQRRRRVVDRAPRGCRGGSRQWPWRRRRPPRRRRVAIPYDTERRPQPQGVRWRPARVADAATAGRVPSPGRPRSGWPPRRPRRTARQLQRNEGGGRPRPFASPPPLSLVRPLPSALPPTPLLRHRQPRTLLGKGVEEGGWEAPAAGLLWPPAPLPAAAAQAVEETRRRAPPPLTMAAPPPFSHPPPPSRRSQRVGCARGCSGRGPPANPSPPPPPTRPREEKEGGALRRAGLCSPPPPLRCS</sequence>
<keyword evidence="2" id="KW-1185">Reference proteome</keyword>
<dbReference type="EMBL" id="CM020620">
    <property type="protein sequence ID" value="KAK1868576.1"/>
    <property type="molecule type" value="Genomic_DNA"/>
</dbReference>
<accession>A0ACC3CE94</accession>
<dbReference type="Proteomes" id="UP000798662">
    <property type="component" value="Chromosome 3"/>
</dbReference>
<evidence type="ECO:0000313" key="1">
    <source>
        <dbReference type="EMBL" id="KAK1868576.1"/>
    </source>
</evidence>
<evidence type="ECO:0000313" key="2">
    <source>
        <dbReference type="Proteomes" id="UP000798662"/>
    </source>
</evidence>
<comment type="caution">
    <text evidence="1">The sequence shown here is derived from an EMBL/GenBank/DDBJ whole genome shotgun (WGS) entry which is preliminary data.</text>
</comment>
<organism evidence="1 2">
    <name type="scientific">Pyropia yezoensis</name>
    <name type="common">Susabi-nori</name>
    <name type="synonym">Porphyra yezoensis</name>
    <dbReference type="NCBI Taxonomy" id="2788"/>
    <lineage>
        <taxon>Eukaryota</taxon>
        <taxon>Rhodophyta</taxon>
        <taxon>Bangiophyceae</taxon>
        <taxon>Bangiales</taxon>
        <taxon>Bangiaceae</taxon>
        <taxon>Pyropia</taxon>
    </lineage>
</organism>
<proteinExistence type="predicted"/>
<protein>
    <submittedName>
        <fullName evidence="1">Uncharacterized protein</fullName>
    </submittedName>
</protein>
<name>A0ACC3CE94_PYRYE</name>
<gene>
    <name evidence="1" type="ORF">I4F81_011061</name>
</gene>